<dbReference type="Proteomes" id="UP000001935">
    <property type="component" value="Chromosome"/>
</dbReference>
<sequence>MSPATRRGENARRGGARGRAREVQYRGSPSQPQPRSRTMFERAAFLAIPAALAMLAGACSSRSDAAVPPPPPAAHADALPDPAAVPAPAPVPEQAGFHPAEPEPQPSADEIAAFQAPVPK</sequence>
<feature type="region of interest" description="Disordered" evidence="1">
    <location>
        <begin position="58"/>
        <end position="120"/>
    </location>
</feature>
<proteinExistence type="predicted"/>
<dbReference type="STRING" id="290397.Adeh_2052"/>
<protein>
    <submittedName>
        <fullName evidence="2">Uncharacterized protein</fullName>
    </submittedName>
</protein>
<dbReference type="AlphaFoldDB" id="Q2IJJ4"/>
<feature type="compositionally biased region" description="Polar residues" evidence="1">
    <location>
        <begin position="27"/>
        <end position="36"/>
    </location>
</feature>
<evidence type="ECO:0000256" key="1">
    <source>
        <dbReference type="SAM" id="MobiDB-lite"/>
    </source>
</evidence>
<feature type="region of interest" description="Disordered" evidence="1">
    <location>
        <begin position="1"/>
        <end position="39"/>
    </location>
</feature>
<evidence type="ECO:0000313" key="3">
    <source>
        <dbReference type="Proteomes" id="UP000001935"/>
    </source>
</evidence>
<name>Q2IJJ4_ANADE</name>
<feature type="compositionally biased region" description="Basic and acidic residues" evidence="1">
    <location>
        <begin position="1"/>
        <end position="12"/>
    </location>
</feature>
<dbReference type="HOGENOM" id="CLU_165919_0_0_7"/>
<evidence type="ECO:0000313" key="2">
    <source>
        <dbReference type="EMBL" id="ABC81822.1"/>
    </source>
</evidence>
<reference evidence="2 3" key="1">
    <citation type="submission" date="2006-01" db="EMBL/GenBank/DDBJ databases">
        <title>Complete sequence of Anaeromyxobacter dehalogenans 2CP-C.</title>
        <authorList>
            <consortium name="US DOE Joint Genome Institute"/>
            <person name="Copeland A."/>
            <person name="Lucas S."/>
            <person name="Lapidus A."/>
            <person name="Barry K."/>
            <person name="Detter J.C."/>
            <person name="Glavina T."/>
            <person name="Hammon N."/>
            <person name="Israni S."/>
            <person name="Pitluck S."/>
            <person name="Brettin T."/>
            <person name="Bruce D."/>
            <person name="Han C."/>
            <person name="Tapia R."/>
            <person name="Gilna P."/>
            <person name="Kiss H."/>
            <person name="Schmutz J."/>
            <person name="Larimer F."/>
            <person name="Land M."/>
            <person name="Kyrpides N."/>
            <person name="Anderson I."/>
            <person name="Sanford R.A."/>
            <person name="Ritalahti K.M."/>
            <person name="Thomas H.S."/>
            <person name="Kirby J.R."/>
            <person name="Zhulin I.B."/>
            <person name="Loeffler F.E."/>
            <person name="Richardson P."/>
        </authorList>
    </citation>
    <scope>NUCLEOTIDE SEQUENCE [LARGE SCALE GENOMIC DNA]</scope>
    <source>
        <strain evidence="2 3">2CP-C</strain>
    </source>
</reference>
<dbReference type="KEGG" id="ade:Adeh_2052"/>
<organism evidence="2 3">
    <name type="scientific">Anaeromyxobacter dehalogenans (strain 2CP-C)</name>
    <dbReference type="NCBI Taxonomy" id="290397"/>
    <lineage>
        <taxon>Bacteria</taxon>
        <taxon>Pseudomonadati</taxon>
        <taxon>Myxococcota</taxon>
        <taxon>Myxococcia</taxon>
        <taxon>Myxococcales</taxon>
        <taxon>Cystobacterineae</taxon>
        <taxon>Anaeromyxobacteraceae</taxon>
        <taxon>Anaeromyxobacter</taxon>
    </lineage>
</organism>
<accession>Q2IJJ4</accession>
<dbReference type="EMBL" id="CP000251">
    <property type="protein sequence ID" value="ABC81822.1"/>
    <property type="molecule type" value="Genomic_DNA"/>
</dbReference>
<gene>
    <name evidence="2" type="ordered locus">Adeh_2052</name>
</gene>